<dbReference type="GO" id="GO:0051607">
    <property type="term" value="P:defense response to virus"/>
    <property type="evidence" value="ECO:0007669"/>
    <property type="project" value="Ensembl"/>
</dbReference>
<feature type="domain" description="Cns1/TTC4 wheel" evidence="6">
    <location>
        <begin position="289"/>
        <end position="389"/>
    </location>
</feature>
<dbReference type="AlphaFoldDB" id="G3VQB2"/>
<dbReference type="GO" id="GO:0051879">
    <property type="term" value="F:Hsp90 protein binding"/>
    <property type="evidence" value="ECO:0007669"/>
    <property type="project" value="InterPro"/>
</dbReference>
<evidence type="ECO:0000259" key="6">
    <source>
        <dbReference type="Pfam" id="PF18972"/>
    </source>
</evidence>
<feature type="region of interest" description="Disordered" evidence="5">
    <location>
        <begin position="1"/>
        <end position="32"/>
    </location>
</feature>
<dbReference type="Pfam" id="PF18972">
    <property type="entry name" value="Wheel"/>
    <property type="match status" value="1"/>
</dbReference>
<dbReference type="OrthoDB" id="420195at2759"/>
<dbReference type="Gene3D" id="1.25.40.10">
    <property type="entry name" value="Tetratricopeptide repeat domain"/>
    <property type="match status" value="1"/>
</dbReference>
<sequence>MEAPPQTPDRGEPGPREQAQQQQQEEEDAMDAFLDKFRSQPYRGRLHEDTWEQELDKIPMFMKKAPSEINPQENPELACLQSLIFDDERPPEEQARTYKDEGNDYFKDKDYKRAVASYTEGLKKKCSEPGLNAVLLTNRAAAHFHLGNLRSALNDVTAARKLKPDHLKAIIRGAICHLELKNFSEAMSWCDEGLRLDSKEKKLLDTRAKADKLKRAEQRDIRKAKMSQRKAEAQKEALLRAIQARNIRLEPRAPRKEEEEEDEEEPTTPQGGLGSENAIGAKVSLDEGGRLSWPTLLLYPEYGQTDFISAFHEDSRFMDHFMVMFEEPPPWDLERKYRPAHLELYFEEEAQQEVHQLGPESTLLQALQHPRYLVKAWTPAFLVLVKESPFSKSFLRGRKVHRLK</sequence>
<evidence type="ECO:0000256" key="2">
    <source>
        <dbReference type="ARBA" id="ARBA00022803"/>
    </source>
</evidence>
<dbReference type="PANTHER" id="PTHR46035:SF1">
    <property type="entry name" value="TETRATRICOPEPTIDE REPEAT PROTEIN 4"/>
    <property type="match status" value="1"/>
</dbReference>
<proteinExistence type="inferred from homology"/>
<dbReference type="InParanoid" id="G3VQB2"/>
<feature type="region of interest" description="Disordered" evidence="5">
    <location>
        <begin position="249"/>
        <end position="277"/>
    </location>
</feature>
<evidence type="ECO:0000256" key="1">
    <source>
        <dbReference type="ARBA" id="ARBA00022737"/>
    </source>
</evidence>
<dbReference type="CDD" id="cd21380">
    <property type="entry name" value="CTWD_Cns1"/>
    <property type="match status" value="1"/>
</dbReference>
<dbReference type="RefSeq" id="XP_031824918.1">
    <property type="nucleotide sequence ID" value="XM_031969058.1"/>
</dbReference>
<dbReference type="SUPFAM" id="SSF48452">
    <property type="entry name" value="TPR-like"/>
    <property type="match status" value="1"/>
</dbReference>
<evidence type="ECO:0000256" key="3">
    <source>
        <dbReference type="ARBA" id="ARBA00023602"/>
    </source>
</evidence>
<organism evidence="7 8">
    <name type="scientific">Sarcophilus harrisii</name>
    <name type="common">Tasmanian devil</name>
    <name type="synonym">Sarcophilus laniarius</name>
    <dbReference type="NCBI Taxonomy" id="9305"/>
    <lineage>
        <taxon>Eukaryota</taxon>
        <taxon>Metazoa</taxon>
        <taxon>Chordata</taxon>
        <taxon>Craniata</taxon>
        <taxon>Vertebrata</taxon>
        <taxon>Euteleostomi</taxon>
        <taxon>Mammalia</taxon>
        <taxon>Metatheria</taxon>
        <taxon>Dasyuromorphia</taxon>
        <taxon>Dasyuridae</taxon>
        <taxon>Sarcophilus</taxon>
    </lineage>
</organism>
<evidence type="ECO:0000313" key="7">
    <source>
        <dbReference type="Ensembl" id="ENSSHAP00000005367.2"/>
    </source>
</evidence>
<keyword evidence="4" id="KW-0175">Coiled coil</keyword>
<keyword evidence="8" id="KW-1185">Reference proteome</keyword>
<dbReference type="InterPro" id="IPR011990">
    <property type="entry name" value="TPR-like_helical_dom_sf"/>
</dbReference>
<dbReference type="InterPro" id="IPR044059">
    <property type="entry name" value="Csn1/TTC4_wheel"/>
</dbReference>
<evidence type="ECO:0000256" key="4">
    <source>
        <dbReference type="SAM" id="Coils"/>
    </source>
</evidence>
<dbReference type="eggNOG" id="KOG0551">
    <property type="taxonomic scope" value="Eukaryota"/>
</dbReference>
<dbReference type="KEGG" id="shr:100929663"/>
<dbReference type="STRING" id="9305.ENSSHAP00000005367"/>
<feature type="coiled-coil region" evidence="4">
    <location>
        <begin position="196"/>
        <end position="241"/>
    </location>
</feature>
<keyword evidence="1" id="KW-0677">Repeat</keyword>
<accession>G3VQB2</accession>
<keyword evidence="2" id="KW-0802">TPR repeat</keyword>
<protein>
    <submittedName>
        <fullName evidence="7">Tetratricopeptide repeat domain 4</fullName>
    </submittedName>
</protein>
<dbReference type="GO" id="GO:0006457">
    <property type="term" value="P:protein folding"/>
    <property type="evidence" value="ECO:0007669"/>
    <property type="project" value="TreeGrafter"/>
</dbReference>
<dbReference type="GO" id="GO:0005829">
    <property type="term" value="C:cytosol"/>
    <property type="evidence" value="ECO:0007669"/>
    <property type="project" value="TreeGrafter"/>
</dbReference>
<dbReference type="HOGENOM" id="CLU_040446_2_0_1"/>
<reference evidence="7 8" key="1">
    <citation type="journal article" date="2011" name="Proc. Natl. Acad. Sci. U.S.A.">
        <title>Genetic diversity and population structure of the endangered marsupial Sarcophilus harrisii (Tasmanian devil).</title>
        <authorList>
            <person name="Miller W."/>
            <person name="Hayes V.M."/>
            <person name="Ratan A."/>
            <person name="Petersen D.C."/>
            <person name="Wittekindt N.E."/>
            <person name="Miller J."/>
            <person name="Walenz B."/>
            <person name="Knight J."/>
            <person name="Qi J."/>
            <person name="Zhao F."/>
            <person name="Wang Q."/>
            <person name="Bedoya-Reina O.C."/>
            <person name="Katiyar N."/>
            <person name="Tomsho L.P."/>
            <person name="Kasson L.M."/>
            <person name="Hardie R.A."/>
            <person name="Woodbridge P."/>
            <person name="Tindall E.A."/>
            <person name="Bertelsen M.F."/>
            <person name="Dixon D."/>
            <person name="Pyecroft S."/>
            <person name="Helgen K.M."/>
            <person name="Lesk A.M."/>
            <person name="Pringle T.H."/>
            <person name="Patterson N."/>
            <person name="Zhang Y."/>
            <person name="Kreiss A."/>
            <person name="Woods G.M."/>
            <person name="Jones M.E."/>
            <person name="Schuster S.C."/>
        </authorList>
    </citation>
    <scope>NUCLEOTIDE SEQUENCE [LARGE SCALE GENOMIC DNA]</scope>
</reference>
<dbReference type="Ensembl" id="ENSSHAT00000005420.2">
    <property type="protein sequence ID" value="ENSSHAP00000005367.2"/>
    <property type="gene ID" value="ENSSHAG00000004690.2"/>
</dbReference>
<dbReference type="InterPro" id="IPR019734">
    <property type="entry name" value="TPR_rpt"/>
</dbReference>
<comment type="similarity">
    <text evidence="3">Belongs to the TTC4 family.</text>
</comment>
<gene>
    <name evidence="7" type="primary">TTC4</name>
</gene>
<evidence type="ECO:0000313" key="8">
    <source>
        <dbReference type="Proteomes" id="UP000007648"/>
    </source>
</evidence>
<dbReference type="SMART" id="SM00028">
    <property type="entry name" value="TPR"/>
    <property type="match status" value="3"/>
</dbReference>
<dbReference type="GeneID" id="100929663"/>
<reference evidence="7" key="2">
    <citation type="submission" date="2025-08" db="UniProtKB">
        <authorList>
            <consortium name="Ensembl"/>
        </authorList>
    </citation>
    <scope>IDENTIFICATION</scope>
</reference>
<dbReference type="GeneTree" id="ENSGT00510000049371"/>
<dbReference type="GO" id="GO:0005634">
    <property type="term" value="C:nucleus"/>
    <property type="evidence" value="ECO:0007669"/>
    <property type="project" value="Ensembl"/>
</dbReference>
<reference evidence="7" key="3">
    <citation type="submission" date="2025-09" db="UniProtKB">
        <authorList>
            <consortium name="Ensembl"/>
        </authorList>
    </citation>
    <scope>IDENTIFICATION</scope>
</reference>
<dbReference type="PANTHER" id="PTHR46035">
    <property type="entry name" value="TETRATRICOPEPTIDE REPEAT PROTEIN 4"/>
    <property type="match status" value="1"/>
</dbReference>
<dbReference type="Proteomes" id="UP000007648">
    <property type="component" value="Unassembled WGS sequence"/>
</dbReference>
<dbReference type="GO" id="GO:0030544">
    <property type="term" value="F:Hsp70 protein binding"/>
    <property type="evidence" value="ECO:0007669"/>
    <property type="project" value="TreeGrafter"/>
</dbReference>
<name>G3VQB2_SARHA</name>
<evidence type="ECO:0000256" key="5">
    <source>
        <dbReference type="SAM" id="MobiDB-lite"/>
    </source>
</evidence>
<dbReference type="FunCoup" id="G3VQB2">
    <property type="interactions" value="3934"/>
</dbReference>
<dbReference type="CTD" id="7268"/>
<dbReference type="GO" id="GO:0045087">
    <property type="term" value="P:innate immune response"/>
    <property type="evidence" value="ECO:0007669"/>
    <property type="project" value="Ensembl"/>
</dbReference>